<dbReference type="SMART" id="SM00239">
    <property type="entry name" value="C2"/>
    <property type="match status" value="1"/>
</dbReference>
<feature type="region of interest" description="Disordered" evidence="1">
    <location>
        <begin position="1"/>
        <end position="130"/>
    </location>
</feature>
<feature type="compositionally biased region" description="Basic and acidic residues" evidence="1">
    <location>
        <begin position="208"/>
        <end position="222"/>
    </location>
</feature>
<feature type="compositionally biased region" description="Polar residues" evidence="1">
    <location>
        <begin position="13"/>
        <end position="22"/>
    </location>
</feature>
<accession>A0ABR2JJI4</accession>
<feature type="region of interest" description="Disordered" evidence="1">
    <location>
        <begin position="386"/>
        <end position="443"/>
    </location>
</feature>
<feature type="compositionally biased region" description="Low complexity" evidence="1">
    <location>
        <begin position="675"/>
        <end position="689"/>
    </location>
</feature>
<gene>
    <name evidence="3" type="ORF">M9Y10_004785</name>
</gene>
<feature type="compositionally biased region" description="Acidic residues" evidence="1">
    <location>
        <begin position="1147"/>
        <end position="1170"/>
    </location>
</feature>
<evidence type="ECO:0000313" key="4">
    <source>
        <dbReference type="Proteomes" id="UP001470230"/>
    </source>
</evidence>
<sequence>MDDDYSANEIILNPNSQTSGTSKRIKKVRKQKSDSQRSSNNSTDNSMNKRNKKSKKNSHQITSTDKADTITLDSFDNRNSFNSSLDQSNQINSSELSTEPYAQDFSSDLSQRAPTNLTKENWTDKQKKTIQSVKHIKEINIILDESSTYSDNIPKLKKKTKSKTKSKKRKQDSSQNSLNPNTINSSNETQATQKKPEFNFPDLTGPPKRRDLFDKDDIENQNKPKKLPIIPSTDRIYSDDSTLSEQEIFVKPQPDLTNVDYSSLNTTESCFNESEEIDISQTPLPNDSDFKKLQSNAVLSIKSINVNDKSTSIPAIDHLSDTITSTSNNELIDSDLSQYQKSYFKESRLTAIREIKEINADETLDISSTSESVPVDLNINQKVKEDKSNSFGMTQSSQTKTISGTRLKSTSDINISQGTKTKDESTYYFDEEEEEENDSLTHSQMNPTVDNLSEKFDGQNNVNHQSEELNISGHFFNNELTDDRTLRELKSKVDDLIVNEPPNLYMKKGIRIRPKEDDKEVVYGRLELPEKNNELQFDSEVSELDVEFITDKKKFKKSIVSPSRTNKIQSNIVPIKNKNFEAKDNSRYNNDYNRSYTTNSQFANNRNRPSNFENSGISSFLSSDISEIPLSREIQIEELIPEDSSMYQTKFDVQQANSDDEGSLFEQFKRNANFLSSSSSDDQNQSPLPKTRSTPNNSVTEVVDNTYTEIDSISGSSGSSKRHKDKTVTKGRITLYKLSSSSSFDENDDENEDENISGIQEREIKAELPNEIDNFKDDLIRHKNEKISKQSSYERSNNTQNCYFDGNVILKLTIVQARKLPQESSIPLDPYCTVAVGDKKKSQRTKTIRSSANPIWDQQFIFNYNIHKLHNRPSTPSFPNNIKQNGIFLFIQVISEDKFSGDREISTAQLDIKDIQLSKYIDEWVKLTPSEGFRTGGEIRLNLLIQPETPISSISPRKVKIQNDDNVSYILSPRAQTPSGIINPFAEPTSQKQKSAKTNSNNNIQKSPNEDQTIAQPKNTLAQRPWTDSSSSQTSIIVEPKLKNDKDSIIVSLADEEEEEEDIGYDYAYEEDQNGFHTEIHTEHRAVNKNVAENVDNKYIIDQELLDDQDDSGELSPIEPTDLPNDEANSSLICLPAENSRKINIQNEDDDLDNFDNEKDFNEDDFDEGDTDKKLTSISSGEFQFNEFDSDN</sequence>
<feature type="compositionally biased region" description="Polar residues" evidence="1">
    <location>
        <begin position="389"/>
        <end position="419"/>
    </location>
</feature>
<feature type="compositionally biased region" description="Low complexity" evidence="1">
    <location>
        <begin position="72"/>
        <end position="86"/>
    </location>
</feature>
<dbReference type="SUPFAM" id="SSF49562">
    <property type="entry name" value="C2 domain (Calcium/lipid-binding domain, CaLB)"/>
    <property type="match status" value="1"/>
</dbReference>
<dbReference type="Pfam" id="PF00168">
    <property type="entry name" value="C2"/>
    <property type="match status" value="1"/>
</dbReference>
<keyword evidence="4" id="KW-1185">Reference proteome</keyword>
<feature type="compositionally biased region" description="Polar residues" evidence="1">
    <location>
        <begin position="87"/>
        <end position="97"/>
    </location>
</feature>
<reference evidence="3 4" key="1">
    <citation type="submission" date="2024-04" db="EMBL/GenBank/DDBJ databases">
        <title>Tritrichomonas musculus Genome.</title>
        <authorList>
            <person name="Alves-Ferreira E."/>
            <person name="Grigg M."/>
            <person name="Lorenzi H."/>
            <person name="Galac M."/>
        </authorList>
    </citation>
    <scope>NUCLEOTIDE SEQUENCE [LARGE SCALE GENOMIC DNA]</scope>
    <source>
        <strain evidence="3 4">EAF2021</strain>
    </source>
</reference>
<dbReference type="Gene3D" id="2.60.40.150">
    <property type="entry name" value="C2 domain"/>
    <property type="match status" value="1"/>
</dbReference>
<feature type="compositionally biased region" description="Low complexity" evidence="1">
    <location>
        <begin position="587"/>
        <end position="600"/>
    </location>
</feature>
<feature type="compositionally biased region" description="Polar residues" evidence="1">
    <location>
        <begin position="601"/>
        <end position="610"/>
    </location>
</feature>
<dbReference type="PROSITE" id="PS50004">
    <property type="entry name" value="C2"/>
    <property type="match status" value="1"/>
</dbReference>
<proteinExistence type="predicted"/>
<dbReference type="InterPro" id="IPR035892">
    <property type="entry name" value="C2_domain_sf"/>
</dbReference>
<evidence type="ECO:0000259" key="2">
    <source>
        <dbReference type="PROSITE" id="PS50004"/>
    </source>
</evidence>
<dbReference type="Proteomes" id="UP001470230">
    <property type="component" value="Unassembled WGS sequence"/>
</dbReference>
<comment type="caution">
    <text evidence="3">The sequence shown here is derived from an EMBL/GenBank/DDBJ whole genome shotgun (WGS) entry which is preliminary data.</text>
</comment>
<feature type="region of interest" description="Disordered" evidence="1">
    <location>
        <begin position="152"/>
        <end position="234"/>
    </location>
</feature>
<organism evidence="3 4">
    <name type="scientific">Tritrichomonas musculus</name>
    <dbReference type="NCBI Taxonomy" id="1915356"/>
    <lineage>
        <taxon>Eukaryota</taxon>
        <taxon>Metamonada</taxon>
        <taxon>Parabasalia</taxon>
        <taxon>Tritrichomonadida</taxon>
        <taxon>Tritrichomonadidae</taxon>
        <taxon>Tritrichomonas</taxon>
    </lineage>
</organism>
<feature type="compositionally biased region" description="Polar residues" evidence="1">
    <location>
        <begin position="988"/>
        <end position="1036"/>
    </location>
</feature>
<feature type="compositionally biased region" description="Polar residues" evidence="1">
    <location>
        <begin position="104"/>
        <end position="120"/>
    </location>
</feature>
<feature type="domain" description="C2" evidence="2">
    <location>
        <begin position="783"/>
        <end position="925"/>
    </location>
</feature>
<feature type="region of interest" description="Disordered" evidence="1">
    <location>
        <begin position="675"/>
        <end position="699"/>
    </location>
</feature>
<feature type="compositionally biased region" description="Polar residues" evidence="1">
    <location>
        <begin position="173"/>
        <end position="193"/>
    </location>
</feature>
<dbReference type="EMBL" id="JAPFFF010000011">
    <property type="protein sequence ID" value="KAK8878022.1"/>
    <property type="molecule type" value="Genomic_DNA"/>
</dbReference>
<dbReference type="CDD" id="cd00030">
    <property type="entry name" value="C2"/>
    <property type="match status" value="1"/>
</dbReference>
<dbReference type="InterPro" id="IPR000008">
    <property type="entry name" value="C2_dom"/>
</dbReference>
<feature type="compositionally biased region" description="Acidic residues" evidence="1">
    <location>
        <begin position="429"/>
        <end position="438"/>
    </location>
</feature>
<feature type="region of interest" description="Disordered" evidence="1">
    <location>
        <begin position="583"/>
        <end position="610"/>
    </location>
</feature>
<feature type="compositionally biased region" description="Basic residues" evidence="1">
    <location>
        <begin position="155"/>
        <end position="170"/>
    </location>
</feature>
<name>A0ABR2JJI4_9EUKA</name>
<evidence type="ECO:0000313" key="3">
    <source>
        <dbReference type="EMBL" id="KAK8878022.1"/>
    </source>
</evidence>
<evidence type="ECO:0000256" key="1">
    <source>
        <dbReference type="SAM" id="MobiDB-lite"/>
    </source>
</evidence>
<feature type="region of interest" description="Disordered" evidence="1">
    <location>
        <begin position="1106"/>
        <end position="1178"/>
    </location>
</feature>
<feature type="compositionally biased region" description="Basic residues" evidence="1">
    <location>
        <begin position="49"/>
        <end position="58"/>
    </location>
</feature>
<protein>
    <recommendedName>
        <fullName evidence="2">C2 domain-containing protein</fullName>
    </recommendedName>
</protein>
<feature type="region of interest" description="Disordered" evidence="1">
    <location>
        <begin position="978"/>
        <end position="1038"/>
    </location>
</feature>